<dbReference type="FunFam" id="2.20.70.10:FF:000005">
    <property type="entry name" value="E3 ubiquitin-protein ligase"/>
    <property type="match status" value="1"/>
</dbReference>
<name>A0A8C9T809_SCLFO</name>
<dbReference type="GO" id="GO:0000122">
    <property type="term" value="P:negative regulation of transcription by RNA polymerase II"/>
    <property type="evidence" value="ECO:0007669"/>
    <property type="project" value="TreeGrafter"/>
</dbReference>
<feature type="region of interest" description="Disordered" evidence="13">
    <location>
        <begin position="173"/>
        <end position="249"/>
    </location>
</feature>
<dbReference type="GO" id="GO:0061630">
    <property type="term" value="F:ubiquitin protein ligase activity"/>
    <property type="evidence" value="ECO:0007669"/>
    <property type="project" value="UniProtKB-EC"/>
</dbReference>
<dbReference type="GO" id="GO:0005737">
    <property type="term" value="C:cytoplasm"/>
    <property type="evidence" value="ECO:0007669"/>
    <property type="project" value="UniProtKB-ARBA"/>
</dbReference>
<dbReference type="Ensembl" id="ENSSFOT00015081434.1">
    <property type="protein sequence ID" value="ENSSFOP00015048068.1"/>
    <property type="gene ID" value="ENSSFOG00015023404.2"/>
</dbReference>
<evidence type="ECO:0000256" key="2">
    <source>
        <dbReference type="ARBA" id="ARBA00004123"/>
    </source>
</evidence>
<dbReference type="SUPFAM" id="SSF56204">
    <property type="entry name" value="Hect, E3 ligase catalytic domain"/>
    <property type="match status" value="1"/>
</dbReference>
<evidence type="ECO:0000256" key="11">
    <source>
        <dbReference type="PIRSR" id="PIRSR001569-1"/>
    </source>
</evidence>
<dbReference type="Gene3D" id="3.90.1750.10">
    <property type="entry name" value="Hect, E3 ligase catalytic domains"/>
    <property type="match status" value="1"/>
</dbReference>
<dbReference type="InterPro" id="IPR036020">
    <property type="entry name" value="WW_dom_sf"/>
</dbReference>
<dbReference type="SUPFAM" id="SSF51045">
    <property type="entry name" value="WW domain"/>
    <property type="match status" value="4"/>
</dbReference>
<gene>
    <name evidence="17" type="primary">wwp2</name>
</gene>
<dbReference type="Gene3D" id="2.60.40.150">
    <property type="entry name" value="C2 domain"/>
    <property type="match status" value="1"/>
</dbReference>
<dbReference type="InterPro" id="IPR050409">
    <property type="entry name" value="E3_ubiq-protein_ligase"/>
</dbReference>
<dbReference type="InterPro" id="IPR001202">
    <property type="entry name" value="WW_dom"/>
</dbReference>
<dbReference type="GO" id="GO:0043161">
    <property type="term" value="P:proteasome-mediated ubiquitin-dependent protein catabolic process"/>
    <property type="evidence" value="ECO:0007669"/>
    <property type="project" value="TreeGrafter"/>
</dbReference>
<dbReference type="Pfam" id="PF00397">
    <property type="entry name" value="WW"/>
    <property type="match status" value="4"/>
</dbReference>
<dbReference type="CDD" id="cd00078">
    <property type="entry name" value="HECTc"/>
    <property type="match status" value="1"/>
</dbReference>
<keyword evidence="6" id="KW-0677">Repeat</keyword>
<dbReference type="GO" id="GO:0070534">
    <property type="term" value="P:protein K63-linked ubiquitination"/>
    <property type="evidence" value="ECO:0007669"/>
    <property type="project" value="TreeGrafter"/>
</dbReference>
<dbReference type="EC" id="2.3.2.26" evidence="10"/>
<dbReference type="PANTHER" id="PTHR11254:SF396">
    <property type="entry name" value="NEDD4-LIKE E3 UBIQUITIN-PROTEIN LIGASE WWP2"/>
    <property type="match status" value="1"/>
</dbReference>
<dbReference type="PIRSF" id="PIRSF001569">
    <property type="entry name" value="E3_ub_ligase_SMURF1"/>
    <property type="match status" value="1"/>
</dbReference>
<dbReference type="SMART" id="SM00456">
    <property type="entry name" value="WW"/>
    <property type="match status" value="4"/>
</dbReference>
<dbReference type="SMART" id="SM00119">
    <property type="entry name" value="HECTc"/>
    <property type="match status" value="1"/>
</dbReference>
<dbReference type="Pfam" id="PF00168">
    <property type="entry name" value="C2"/>
    <property type="match status" value="1"/>
</dbReference>
<proteinExistence type="predicted"/>
<feature type="domain" description="WW" evidence="15">
    <location>
        <begin position="346"/>
        <end position="378"/>
    </location>
</feature>
<evidence type="ECO:0000256" key="4">
    <source>
        <dbReference type="ARBA" id="ARBA00022553"/>
    </source>
</evidence>
<dbReference type="FunFam" id="2.60.40.150:FF:000082">
    <property type="entry name" value="E3 ubiquitin-protein ligase"/>
    <property type="match status" value="1"/>
</dbReference>
<dbReference type="Gene3D" id="3.30.2410.10">
    <property type="entry name" value="Hect, E3 ligase catalytic domain"/>
    <property type="match status" value="1"/>
</dbReference>
<evidence type="ECO:0000256" key="9">
    <source>
        <dbReference type="ARBA" id="ARBA00023242"/>
    </source>
</evidence>
<evidence type="ECO:0000259" key="16">
    <source>
        <dbReference type="PROSITE" id="PS50237"/>
    </source>
</evidence>
<dbReference type="FunFam" id="2.20.70.10:FF:000023">
    <property type="entry name" value="E3 ubiquitin-protein ligase"/>
    <property type="match status" value="1"/>
</dbReference>
<dbReference type="CDD" id="cd00201">
    <property type="entry name" value="WW"/>
    <property type="match status" value="4"/>
</dbReference>
<dbReference type="InterPro" id="IPR000008">
    <property type="entry name" value="C2_dom"/>
</dbReference>
<dbReference type="Proteomes" id="UP000694397">
    <property type="component" value="Chromosome 7"/>
</dbReference>
<dbReference type="CDD" id="cd04021">
    <property type="entry name" value="C2_E3_ubiquitin_ligase"/>
    <property type="match status" value="1"/>
</dbReference>
<evidence type="ECO:0000256" key="6">
    <source>
        <dbReference type="ARBA" id="ARBA00022737"/>
    </source>
</evidence>
<evidence type="ECO:0000259" key="14">
    <source>
        <dbReference type="PROSITE" id="PS50004"/>
    </source>
</evidence>
<dbReference type="GeneTree" id="ENSGT00940000154635"/>
<keyword evidence="9" id="KW-0539">Nucleus</keyword>
<dbReference type="GO" id="GO:0140678">
    <property type="term" value="F:molecular function inhibitor activity"/>
    <property type="evidence" value="ECO:0007669"/>
    <property type="project" value="UniProtKB-ARBA"/>
</dbReference>
<feature type="compositionally biased region" description="Pro residues" evidence="13">
    <location>
        <begin position="222"/>
        <end position="233"/>
    </location>
</feature>
<comment type="pathway">
    <text evidence="3 10">Protein modification; protein ubiquitination.</text>
</comment>
<dbReference type="UniPathway" id="UPA00143"/>
<evidence type="ECO:0000256" key="3">
    <source>
        <dbReference type="ARBA" id="ARBA00004906"/>
    </source>
</evidence>
<evidence type="ECO:0000256" key="8">
    <source>
        <dbReference type="ARBA" id="ARBA00022843"/>
    </source>
</evidence>
<dbReference type="Gene3D" id="3.30.2160.10">
    <property type="entry name" value="Hect, E3 ligase catalytic domain"/>
    <property type="match status" value="1"/>
</dbReference>
<feature type="compositionally biased region" description="Polar residues" evidence="13">
    <location>
        <begin position="200"/>
        <end position="215"/>
    </location>
</feature>
<accession>A0A8C9T809</accession>
<dbReference type="FunFam" id="3.30.2160.10:FF:000003">
    <property type="entry name" value="E3 ubiquitin-protein ligase"/>
    <property type="match status" value="1"/>
</dbReference>
<protein>
    <recommendedName>
        <fullName evidence="10">E3 ubiquitin-protein ligase</fullName>
        <ecNumber evidence="10">2.3.2.26</ecNumber>
    </recommendedName>
</protein>
<dbReference type="SMART" id="SM00239">
    <property type="entry name" value="C2"/>
    <property type="match status" value="1"/>
</dbReference>
<dbReference type="FunFam" id="3.90.1750.10:FF:000026">
    <property type="entry name" value="E3 ubiquitin-protein ligase HACE1"/>
    <property type="match status" value="1"/>
</dbReference>
<dbReference type="PROSITE" id="PS50020">
    <property type="entry name" value="WW_DOMAIN_2"/>
    <property type="match status" value="4"/>
</dbReference>
<dbReference type="InterPro" id="IPR000569">
    <property type="entry name" value="HECT_dom"/>
</dbReference>
<dbReference type="GO" id="GO:0005634">
    <property type="term" value="C:nucleus"/>
    <property type="evidence" value="ECO:0007669"/>
    <property type="project" value="UniProtKB-SubCell"/>
</dbReference>
<dbReference type="InterPro" id="IPR035983">
    <property type="entry name" value="Hect_E3_ubiquitin_ligase"/>
</dbReference>
<organism evidence="17 18">
    <name type="scientific">Scleropages formosus</name>
    <name type="common">Asian bonytongue</name>
    <name type="synonym">Osteoglossum formosum</name>
    <dbReference type="NCBI Taxonomy" id="113540"/>
    <lineage>
        <taxon>Eukaryota</taxon>
        <taxon>Metazoa</taxon>
        <taxon>Chordata</taxon>
        <taxon>Craniata</taxon>
        <taxon>Vertebrata</taxon>
        <taxon>Euteleostomi</taxon>
        <taxon>Actinopterygii</taxon>
        <taxon>Neopterygii</taxon>
        <taxon>Teleostei</taxon>
        <taxon>Osteoglossocephala</taxon>
        <taxon>Osteoglossomorpha</taxon>
        <taxon>Osteoglossiformes</taxon>
        <taxon>Osteoglossidae</taxon>
        <taxon>Scleropages</taxon>
    </lineage>
</organism>
<keyword evidence="4" id="KW-0597">Phosphoprotein</keyword>
<feature type="domain" description="WW" evidence="15">
    <location>
        <begin position="271"/>
        <end position="304"/>
    </location>
</feature>
<keyword evidence="7 10" id="KW-0833">Ubl conjugation pathway</keyword>
<dbReference type="AlphaFoldDB" id="A0A8C9T809"/>
<evidence type="ECO:0000256" key="13">
    <source>
        <dbReference type="SAM" id="MobiDB-lite"/>
    </source>
</evidence>
<reference evidence="17 18" key="1">
    <citation type="submission" date="2019-04" db="EMBL/GenBank/DDBJ databases">
        <authorList>
            <consortium name="Wellcome Sanger Institute Data Sharing"/>
        </authorList>
    </citation>
    <scope>NUCLEOTIDE SEQUENCE [LARGE SCALE GENOMIC DNA]</scope>
</reference>
<comment type="subcellular location">
    <subcellularLocation>
        <location evidence="2">Nucleus</location>
    </subcellularLocation>
</comment>
<dbReference type="FunFam" id="2.20.70.10:FF:000009">
    <property type="entry name" value="E3 ubiquitin-protein ligase"/>
    <property type="match status" value="1"/>
</dbReference>
<reference evidence="17" key="3">
    <citation type="submission" date="2025-09" db="UniProtKB">
        <authorList>
            <consortium name="Ensembl"/>
        </authorList>
    </citation>
    <scope>IDENTIFICATION</scope>
</reference>
<comment type="catalytic activity">
    <reaction evidence="1 10">
        <text>S-ubiquitinyl-[E2 ubiquitin-conjugating enzyme]-L-cysteine + [acceptor protein]-L-lysine = [E2 ubiquitin-conjugating enzyme]-L-cysteine + N(6)-ubiquitinyl-[acceptor protein]-L-lysine.</text>
        <dbReference type="EC" id="2.3.2.26"/>
    </reaction>
</comment>
<evidence type="ECO:0000256" key="1">
    <source>
        <dbReference type="ARBA" id="ARBA00000885"/>
    </source>
</evidence>
<feature type="domain" description="WW" evidence="15">
    <location>
        <begin position="385"/>
        <end position="418"/>
    </location>
</feature>
<dbReference type="PROSITE" id="PS50004">
    <property type="entry name" value="C2"/>
    <property type="match status" value="1"/>
</dbReference>
<dbReference type="FunFam" id="3.90.1750.10:FF:000002">
    <property type="entry name" value="E3 ubiquitin-protein ligase"/>
    <property type="match status" value="1"/>
</dbReference>
<evidence type="ECO:0000259" key="15">
    <source>
        <dbReference type="PROSITE" id="PS50020"/>
    </source>
</evidence>
<evidence type="ECO:0000256" key="10">
    <source>
        <dbReference type="PIRNR" id="PIRNR001569"/>
    </source>
</evidence>
<dbReference type="InterPro" id="IPR024928">
    <property type="entry name" value="E3_ub_ligase_SMURF1"/>
</dbReference>
<dbReference type="PANTHER" id="PTHR11254">
    <property type="entry name" value="HECT DOMAIN UBIQUITIN-PROTEIN LIGASE"/>
    <property type="match status" value="1"/>
</dbReference>
<dbReference type="InterPro" id="IPR035892">
    <property type="entry name" value="C2_domain_sf"/>
</dbReference>
<dbReference type="Gene3D" id="2.20.70.10">
    <property type="match status" value="3"/>
</dbReference>
<reference evidence="17" key="2">
    <citation type="submission" date="2025-08" db="UniProtKB">
        <authorList>
            <consortium name="Ensembl"/>
        </authorList>
    </citation>
    <scope>IDENTIFICATION</scope>
</reference>
<evidence type="ECO:0000256" key="5">
    <source>
        <dbReference type="ARBA" id="ARBA00022679"/>
    </source>
</evidence>
<feature type="domain" description="HECT" evidence="16">
    <location>
        <begin position="476"/>
        <end position="810"/>
    </location>
</feature>
<dbReference type="GO" id="GO:0061629">
    <property type="term" value="F:RNA polymerase II-specific DNA-binding transcription factor binding"/>
    <property type="evidence" value="ECO:0007669"/>
    <property type="project" value="UniProtKB-ARBA"/>
</dbReference>
<dbReference type="Pfam" id="PF00632">
    <property type="entry name" value="HECT"/>
    <property type="match status" value="1"/>
</dbReference>
<evidence type="ECO:0000256" key="7">
    <source>
        <dbReference type="ARBA" id="ARBA00022786"/>
    </source>
</evidence>
<keyword evidence="5 10" id="KW-0808">Transferase</keyword>
<feature type="domain" description="C2" evidence="14">
    <location>
        <begin position="1"/>
        <end position="120"/>
    </location>
</feature>
<evidence type="ECO:0000313" key="17">
    <source>
        <dbReference type="Ensembl" id="ENSSFOP00015048068.1"/>
    </source>
</evidence>
<keyword evidence="8" id="KW-0832">Ubl conjugation</keyword>
<dbReference type="FunFam" id="3.30.2410.10:FF:000002">
    <property type="entry name" value="E3 ubiquitin-protein ligase HECW2"/>
    <property type="match status" value="1"/>
</dbReference>
<keyword evidence="18" id="KW-1185">Reference proteome</keyword>
<dbReference type="SUPFAM" id="SSF49562">
    <property type="entry name" value="C2 domain (Calcium/lipid-binding domain, CaLB)"/>
    <property type="match status" value="1"/>
</dbReference>
<evidence type="ECO:0000256" key="12">
    <source>
        <dbReference type="PROSITE-ProRule" id="PRU00104"/>
    </source>
</evidence>
<evidence type="ECO:0000313" key="18">
    <source>
        <dbReference type="Proteomes" id="UP000694397"/>
    </source>
</evidence>
<dbReference type="GO" id="GO:0034765">
    <property type="term" value="P:regulation of monoatomic ion transmembrane transport"/>
    <property type="evidence" value="ECO:0007669"/>
    <property type="project" value="TreeGrafter"/>
</dbReference>
<dbReference type="PROSITE" id="PS50237">
    <property type="entry name" value="HECT"/>
    <property type="match status" value="1"/>
</dbReference>
<dbReference type="PROSITE" id="PS01159">
    <property type="entry name" value="WW_DOMAIN_1"/>
    <property type="match status" value="4"/>
</dbReference>
<feature type="active site" description="Glycyl thioester intermediate" evidence="11 12">
    <location>
        <position position="778"/>
    </location>
</feature>
<feature type="domain" description="WW" evidence="15">
    <location>
        <begin position="241"/>
        <end position="274"/>
    </location>
</feature>
<sequence>MAAASVSRPGIVQTTEKSQLTLKVLSAKPQSPKLPSRHSRLSSFVEVTADGLTCETKKTGKCSGHPELQWNEDLTLNVTPQSRLDLKVWNCHTLRKELLGSATIDLLDTLRSHDGKMENLQLSLVLQTENKGAVVAGGELTVCLDGLAVDLGSLPNGNAATGSEARLPVHYKGAHKHAHTDPHTAPHRHISPGPHVPPMSRTTALSSNTPTLVGTPSSDSGAPPPPEESPPPITDQTNREESLPNGWEQRVLPNGRVYYVDHNTKTTTWERPLPPGWEKRVDQRGRFYYVDHNTRTTTWQRPTAESVRNYQQWQSQRSQLQGAMHQFSQRFLYQSSGVLVENDPLGPLPSGWEKRQDNGRVYFVNHNTRTTQWEDPRTQGMIQEPPLPPGWEMKYTAEGVRYFVDHNSRTTTFKDPRPGFESGQGGSPGAYDRSFRWKYHQFRFLCHSNALPSHVKISVSRQTLFEDSFQQIMNMKPYDLRRRLYIIMRGEEGLDYGGIAREWFFLLSHEVLNPMYCLFEYAGKNNYCLQINPASSINPDHLTYFRFIGRFIAMALYHGKFIDTGFTLPFYKRMLNKKPTLKDLESIDPEFYNSIMWVKENNLEECGVELYFAQDMEILGKVSTHQLKDNGENELVTEDNKEEYISLLTDWRFTRGVEEQTKAFLDGFNEVVPLEWLRYFDEKELELMLCGMQEVDLSDWQKNTIYRHYTKNSKQIHWFWQVVKEMDNEKRIRLLQFVTGTCRLPVGGFAELIGSNGPQKFCIDKVGKETWLPRSHTCFNRLDLPPYRSLEQLREKLLFAIEETEGFGQE</sequence>